<gene>
    <name evidence="1" type="ORF">AUEXF2481DRAFT_8435</name>
</gene>
<name>A0A074YXK5_AURSE</name>
<accession>A0A074YXK5</accession>
<dbReference type="Proteomes" id="UP000030641">
    <property type="component" value="Unassembled WGS sequence"/>
</dbReference>
<dbReference type="InParanoid" id="A0A074YXK5"/>
<dbReference type="EMBL" id="KL584777">
    <property type="protein sequence ID" value="KEQ91566.1"/>
    <property type="molecule type" value="Genomic_DNA"/>
</dbReference>
<protein>
    <submittedName>
        <fullName evidence="1">Uncharacterized protein</fullName>
    </submittedName>
</protein>
<sequence length="87" mass="9350">MWSDARTENGGAASSTMSCQLHKKILQTALDHILREIPSSRLISIINGALKIKENHVCPNPLNDPASTARSNPTVPTMIVVGAAKLF</sequence>
<dbReference type="GeneID" id="25371810"/>
<dbReference type="PROSITE" id="PS51257">
    <property type="entry name" value="PROKAR_LIPOPROTEIN"/>
    <property type="match status" value="1"/>
</dbReference>
<dbReference type="HOGENOM" id="CLU_2483002_0_0_1"/>
<dbReference type="OrthoDB" id="10585323at2759"/>
<evidence type="ECO:0000313" key="2">
    <source>
        <dbReference type="Proteomes" id="UP000030641"/>
    </source>
</evidence>
<organism evidence="1 2">
    <name type="scientific">Aureobasidium subglaciale (strain EXF-2481)</name>
    <name type="common">Aureobasidium pullulans var. subglaciale</name>
    <dbReference type="NCBI Taxonomy" id="1043005"/>
    <lineage>
        <taxon>Eukaryota</taxon>
        <taxon>Fungi</taxon>
        <taxon>Dikarya</taxon>
        <taxon>Ascomycota</taxon>
        <taxon>Pezizomycotina</taxon>
        <taxon>Dothideomycetes</taxon>
        <taxon>Dothideomycetidae</taxon>
        <taxon>Dothideales</taxon>
        <taxon>Saccotheciaceae</taxon>
        <taxon>Aureobasidium</taxon>
    </lineage>
</organism>
<proteinExistence type="predicted"/>
<dbReference type="RefSeq" id="XP_013340009.1">
    <property type="nucleotide sequence ID" value="XM_013484555.1"/>
</dbReference>
<dbReference type="AlphaFoldDB" id="A0A074YXK5"/>
<reference evidence="1 2" key="1">
    <citation type="journal article" date="2014" name="BMC Genomics">
        <title>Genome sequencing of four Aureobasidium pullulans varieties: biotechnological potential, stress tolerance, and description of new species.</title>
        <authorList>
            <person name="Gostin Ar C."/>
            <person name="Ohm R.A."/>
            <person name="Kogej T."/>
            <person name="Sonjak S."/>
            <person name="Turk M."/>
            <person name="Zajc J."/>
            <person name="Zalar P."/>
            <person name="Grube M."/>
            <person name="Sun H."/>
            <person name="Han J."/>
            <person name="Sharma A."/>
            <person name="Chiniquy J."/>
            <person name="Ngan C.Y."/>
            <person name="Lipzen A."/>
            <person name="Barry K."/>
            <person name="Grigoriev I.V."/>
            <person name="Gunde-Cimerman N."/>
        </authorList>
    </citation>
    <scope>NUCLEOTIDE SEQUENCE [LARGE SCALE GENOMIC DNA]</scope>
    <source>
        <strain evidence="1 2">EXF-2481</strain>
    </source>
</reference>
<keyword evidence="2" id="KW-1185">Reference proteome</keyword>
<evidence type="ECO:0000313" key="1">
    <source>
        <dbReference type="EMBL" id="KEQ91566.1"/>
    </source>
</evidence>